<dbReference type="AlphaFoldDB" id="I7LJH0"/>
<dbReference type="InterPro" id="IPR038475">
    <property type="entry name" value="RecG_C_sf"/>
</dbReference>
<dbReference type="GO" id="GO:0004386">
    <property type="term" value="F:helicase activity"/>
    <property type="evidence" value="ECO:0007669"/>
    <property type="project" value="UniProtKB-KW"/>
</dbReference>
<accession>I7LJH0</accession>
<dbReference type="GeneID" id="13355560"/>
<feature type="domain" description="Schlafen AlbA-2" evidence="1">
    <location>
        <begin position="47"/>
        <end position="153"/>
    </location>
</feature>
<dbReference type="STRING" id="1201294.BN140_1034"/>
<name>I7LJH0_METBM</name>
<keyword evidence="2" id="KW-0378">Hydrolase</keyword>
<dbReference type="Pfam" id="PF04326">
    <property type="entry name" value="SLFN_AlbA_2"/>
    <property type="match status" value="1"/>
</dbReference>
<dbReference type="HOGENOM" id="CLU_024970_3_0_2"/>
<dbReference type="PANTHER" id="PTHR30595:SF6">
    <property type="entry name" value="SCHLAFEN ALBA-2 DOMAIN-CONTAINING PROTEIN"/>
    <property type="match status" value="1"/>
</dbReference>
<evidence type="ECO:0000313" key="2">
    <source>
        <dbReference type="EMBL" id="CCJ35957.1"/>
    </source>
</evidence>
<organism evidence="2 3">
    <name type="scientific">Methanoculleus bourgensis (strain ATCC 43281 / DSM 3045 / OCM 15 / MS2)</name>
    <name type="common">Methanogenium bourgense</name>
    <dbReference type="NCBI Taxonomy" id="1201294"/>
    <lineage>
        <taxon>Archaea</taxon>
        <taxon>Methanobacteriati</taxon>
        <taxon>Methanobacteriota</taxon>
        <taxon>Stenosarchaea group</taxon>
        <taxon>Methanomicrobia</taxon>
        <taxon>Methanomicrobiales</taxon>
        <taxon>Methanomicrobiaceae</taxon>
        <taxon>Methanoculleus</taxon>
    </lineage>
</organism>
<protein>
    <submittedName>
        <fullName evidence="2">ATP-dependent DNA helicase RecG</fullName>
        <ecNumber evidence="2">3.6.1.-</ecNumber>
    </submittedName>
</protein>
<dbReference type="InterPro" id="IPR007421">
    <property type="entry name" value="Schlafen_AlbA_2_dom"/>
</dbReference>
<keyword evidence="3" id="KW-1185">Reference proteome</keyword>
<dbReference type="EMBL" id="HE964772">
    <property type="protein sequence ID" value="CCJ35957.1"/>
    <property type="molecule type" value="Genomic_DNA"/>
</dbReference>
<dbReference type="PATRIC" id="fig|1201294.9.peg.1142"/>
<dbReference type="EC" id="3.6.1.-" evidence="2"/>
<reference evidence="3" key="1">
    <citation type="journal article" date="2012" name="J. Bacteriol.">
        <title>Complete genome sequence of the hydrogenotrophic, methanogenic archaeon Methanoculleus bourgensis strain MS2T, isolated from a sewage sludge digester.</title>
        <authorList>
            <person name="Maus I."/>
            <person name="Wibberg D."/>
            <person name="Stantscheff R."/>
            <person name="Eikmeyer F.G."/>
            <person name="Seffner A."/>
            <person name="Boelter J."/>
            <person name="Szczepanowski R."/>
            <person name="Blom J."/>
            <person name="Jaenicke S."/>
            <person name="Konig H."/>
            <person name="Puhler A."/>
            <person name="Schluter A."/>
        </authorList>
    </citation>
    <scope>NUCLEOTIDE SEQUENCE [LARGE SCALE GENOMIC DNA]</scope>
    <source>
        <strain evidence="3">ATCC 43281 / DSM 3045 / OCM 15 / MS2</strain>
    </source>
</reference>
<dbReference type="PANTHER" id="PTHR30595">
    <property type="entry name" value="GLPR-RELATED TRANSCRIPTIONAL REPRESSOR"/>
    <property type="match status" value="1"/>
</dbReference>
<dbReference type="Gene3D" id="3.30.950.30">
    <property type="entry name" value="Schlafen, AAA domain"/>
    <property type="match status" value="1"/>
</dbReference>
<dbReference type="KEGG" id="mbg:BN140_1034"/>
<keyword evidence="2" id="KW-0547">Nucleotide-binding</keyword>
<proteinExistence type="predicted"/>
<keyword evidence="2" id="KW-0347">Helicase</keyword>
<dbReference type="RefSeq" id="WP_014866933.1">
    <property type="nucleotide sequence ID" value="NC_018227.2"/>
</dbReference>
<dbReference type="GO" id="GO:0016787">
    <property type="term" value="F:hydrolase activity"/>
    <property type="evidence" value="ECO:0007669"/>
    <property type="project" value="UniProtKB-KW"/>
</dbReference>
<dbReference type="Gene3D" id="3.30.565.60">
    <property type="match status" value="1"/>
</dbReference>
<sequence>MIPNEEPSVKLPFCDQHLPDEAMEVAEPDYPGQYPYTSLEEFLSLHEGRYLDFKEKVSESFFKLLSAFSNTEGGFVILGVNDKTRRVTGFDCRGERLSELANRISDGLGIHPVIDEIPADGRTILIITVSPQKKPISYRGVYYTRIGDTVREIDPDELRRKFLEDTSWEDLVGGCTLDDIDDGTVRDFMDLIRGRAVGTGIPDIKDKESILRRLGLITPDGNITHAAYILFGKNPQTHFKNTGLKIARITAETVLINPKDLSGNLFHLLKLAEEYLLTSQAVIYDPSSNAIGDSFRRKEIPEYPKAVLREALLNMLIHWDYFNSRTPSIVRIYDDRIQFLNPACFPADVTLEKILSQHYPYHRNPKIADIFAKAGYMEKFGTGLVEHFI</sequence>
<evidence type="ECO:0000259" key="1">
    <source>
        <dbReference type="Pfam" id="PF04326"/>
    </source>
</evidence>
<gene>
    <name evidence="2" type="primary">recG1</name>
    <name evidence="2" type="ordered locus">BN140_1034</name>
</gene>
<dbReference type="BioCyc" id="MBOU1201294:BN140_RS05185-MONOMER"/>
<dbReference type="Proteomes" id="UP000009007">
    <property type="component" value="Chromosome I"/>
</dbReference>
<evidence type="ECO:0000313" key="3">
    <source>
        <dbReference type="Proteomes" id="UP000009007"/>
    </source>
</evidence>
<dbReference type="Pfam" id="PF13749">
    <property type="entry name" value="HATPase_c_4"/>
    <property type="match status" value="1"/>
</dbReference>
<keyword evidence="2" id="KW-0067">ATP-binding</keyword>
<dbReference type="InterPro" id="IPR038461">
    <property type="entry name" value="Schlafen_AlbA_2_dom_sf"/>
</dbReference>